<comment type="pathway">
    <text evidence="3 14">Purine metabolism; IMP biosynthesis via de novo pathway; N(1)-(5-phospho-D-ribosyl)glycinamide from 5-phospho-alpha-D-ribose 1-diphosphate: step 2/2.</text>
</comment>
<dbReference type="RefSeq" id="WP_165871224.1">
    <property type="nucleotide sequence ID" value="NZ_SMGG01000004.1"/>
</dbReference>
<comment type="cofactor">
    <cofactor evidence="2">
        <name>Mg(2+)</name>
        <dbReference type="ChEBI" id="CHEBI:18420"/>
    </cofactor>
</comment>
<dbReference type="FunFam" id="3.40.50.20:FF:000006">
    <property type="entry name" value="Phosphoribosylamine--glycine ligase, chloroplastic"/>
    <property type="match status" value="1"/>
</dbReference>
<sequence length="429" mass="46097">MKVLVIGSGGREHALCWKIAQSPLVAKIYAAPGNGGTHLENKTVNIAIEATDIKKLLDFALTEKIDLTIVGPEDPLAAGIVDVFQDNGLRVFGPCKAAAQLEASKAFAKDIMIKAGIPTAAYGEFTDYESAKAYVHQHGAPIVVKADGLAAGKGVTVAMTFEEALKALEEIFIDSVFGEAGNKVVIEEFLQGEEASYLAFTDGKTVLPMVTSQDHKAVYDNDKGPNTGGMGAYSPAPVVSPELFDRVTKEIAYPLIKTMAKDGIVFKGIIYAGLMIHNNQPKVLEFNARFGDPETQPVLSRLKSDIIPVFLACTDQTLDKVEIEWSDNPTVCVVMASGGYPRDYKKGYEISGIAEADKVIGVKVFHAGTADKDGKTVNTGGRVLGVTAIGDTLEETIKTAYKAVEKINWTDVHYRKDIGAKALRRLKGE</sequence>
<evidence type="ECO:0000256" key="4">
    <source>
        <dbReference type="ARBA" id="ARBA00013255"/>
    </source>
</evidence>
<evidence type="ECO:0000256" key="10">
    <source>
        <dbReference type="ARBA" id="ARBA00023211"/>
    </source>
</evidence>
<dbReference type="EC" id="6.3.4.13" evidence="4 14"/>
<keyword evidence="5 14" id="KW-0436">Ligase</keyword>
<dbReference type="SUPFAM" id="SSF52440">
    <property type="entry name" value="PreATP-grasp domain"/>
    <property type="match status" value="1"/>
</dbReference>
<dbReference type="AlphaFoldDB" id="A0A4R1K882"/>
<gene>
    <name evidence="14" type="primary">purD</name>
    <name evidence="17" type="ORF">C8D98_1394</name>
</gene>
<dbReference type="InterPro" id="IPR020562">
    <property type="entry name" value="PRibGlycinamide_synth_N"/>
</dbReference>
<dbReference type="InterPro" id="IPR000115">
    <property type="entry name" value="PRibGlycinamide_synth"/>
</dbReference>
<dbReference type="PROSITE" id="PS00184">
    <property type="entry name" value="GARS"/>
    <property type="match status" value="1"/>
</dbReference>
<dbReference type="PROSITE" id="PS50975">
    <property type="entry name" value="ATP_GRASP"/>
    <property type="match status" value="1"/>
</dbReference>
<reference evidence="17 18" key="1">
    <citation type="submission" date="2019-03" db="EMBL/GenBank/DDBJ databases">
        <title>Genomic Encyclopedia of Type Strains, Phase IV (KMG-IV): sequencing the most valuable type-strain genomes for metagenomic binning, comparative biology and taxonomic classification.</title>
        <authorList>
            <person name="Goeker M."/>
        </authorList>
    </citation>
    <scope>NUCLEOTIDE SEQUENCE [LARGE SCALE GENOMIC DNA]</scope>
    <source>
        <strain evidence="17 18">DSM 24984</strain>
    </source>
</reference>
<evidence type="ECO:0000256" key="12">
    <source>
        <dbReference type="ARBA" id="ARBA00042242"/>
    </source>
</evidence>
<evidence type="ECO:0000256" key="6">
    <source>
        <dbReference type="ARBA" id="ARBA00022723"/>
    </source>
</evidence>
<keyword evidence="10" id="KW-0464">Manganese</keyword>
<proteinExistence type="inferred from homology"/>
<dbReference type="PANTHER" id="PTHR43472:SF1">
    <property type="entry name" value="PHOSPHORIBOSYLAMINE--GLYCINE LIGASE, CHLOROPLASTIC"/>
    <property type="match status" value="1"/>
</dbReference>
<dbReference type="InterPro" id="IPR020559">
    <property type="entry name" value="PRibGlycinamide_synth_CS"/>
</dbReference>
<evidence type="ECO:0000256" key="14">
    <source>
        <dbReference type="HAMAP-Rule" id="MF_00138"/>
    </source>
</evidence>
<dbReference type="GO" id="GO:0009113">
    <property type="term" value="P:purine nucleobase biosynthetic process"/>
    <property type="evidence" value="ECO:0007669"/>
    <property type="project" value="InterPro"/>
</dbReference>
<evidence type="ECO:0000256" key="9">
    <source>
        <dbReference type="ARBA" id="ARBA00022840"/>
    </source>
</evidence>
<evidence type="ECO:0000259" key="16">
    <source>
        <dbReference type="PROSITE" id="PS50975"/>
    </source>
</evidence>
<dbReference type="NCBIfam" id="TIGR00877">
    <property type="entry name" value="purD"/>
    <property type="match status" value="1"/>
</dbReference>
<dbReference type="FunFam" id="3.90.600.10:FF:000001">
    <property type="entry name" value="Trifunctional purine biosynthetic protein adenosine-3"/>
    <property type="match status" value="1"/>
</dbReference>
<dbReference type="InterPro" id="IPR037123">
    <property type="entry name" value="PRibGlycinamide_synth_C_sf"/>
</dbReference>
<organism evidence="17 18">
    <name type="scientific">Seleniivibrio woodruffii</name>
    <dbReference type="NCBI Taxonomy" id="1078050"/>
    <lineage>
        <taxon>Bacteria</taxon>
        <taxon>Pseudomonadati</taxon>
        <taxon>Deferribacterota</taxon>
        <taxon>Deferribacteres</taxon>
        <taxon>Deferribacterales</taxon>
        <taxon>Geovibrionaceae</taxon>
        <taxon>Seleniivibrio</taxon>
    </lineage>
</organism>
<dbReference type="Gene3D" id="3.30.1490.20">
    <property type="entry name" value="ATP-grasp fold, A domain"/>
    <property type="match status" value="1"/>
</dbReference>
<name>A0A4R1K882_9BACT</name>
<evidence type="ECO:0000256" key="15">
    <source>
        <dbReference type="PROSITE-ProRule" id="PRU00409"/>
    </source>
</evidence>
<dbReference type="FunFam" id="3.30.470.20:FF:000018">
    <property type="entry name" value="Trifunctional purine biosynthetic protein adenosine-3"/>
    <property type="match status" value="1"/>
</dbReference>
<evidence type="ECO:0000256" key="13">
    <source>
        <dbReference type="ARBA" id="ARBA00042864"/>
    </source>
</evidence>
<dbReference type="SMART" id="SM01210">
    <property type="entry name" value="GARS_C"/>
    <property type="match status" value="1"/>
</dbReference>
<dbReference type="InterPro" id="IPR011761">
    <property type="entry name" value="ATP-grasp"/>
</dbReference>
<dbReference type="SUPFAM" id="SSF51246">
    <property type="entry name" value="Rudiment single hybrid motif"/>
    <property type="match status" value="1"/>
</dbReference>
<keyword evidence="6" id="KW-0479">Metal-binding</keyword>
<dbReference type="SUPFAM" id="SSF56059">
    <property type="entry name" value="Glutathione synthetase ATP-binding domain-like"/>
    <property type="match status" value="1"/>
</dbReference>
<protein>
    <recommendedName>
        <fullName evidence="4 14">Phosphoribosylamine--glycine ligase</fullName>
        <ecNumber evidence="4 14">6.3.4.13</ecNumber>
    </recommendedName>
    <alternativeName>
        <fullName evidence="14">GARS</fullName>
    </alternativeName>
    <alternativeName>
        <fullName evidence="12 14">Glycinamide ribonucleotide synthetase</fullName>
    </alternativeName>
    <alternativeName>
        <fullName evidence="13 14">Phosphoribosylglycinamide synthetase</fullName>
    </alternativeName>
</protein>
<evidence type="ECO:0000256" key="11">
    <source>
        <dbReference type="ARBA" id="ARBA00038345"/>
    </source>
</evidence>
<dbReference type="InterPro" id="IPR013815">
    <property type="entry name" value="ATP_grasp_subdomain_1"/>
</dbReference>
<dbReference type="Pfam" id="PF01071">
    <property type="entry name" value="GARS_A"/>
    <property type="match status" value="1"/>
</dbReference>
<evidence type="ECO:0000256" key="3">
    <source>
        <dbReference type="ARBA" id="ARBA00005174"/>
    </source>
</evidence>
<comment type="cofactor">
    <cofactor evidence="1">
        <name>Mn(2+)</name>
        <dbReference type="ChEBI" id="CHEBI:29035"/>
    </cofactor>
</comment>
<evidence type="ECO:0000256" key="2">
    <source>
        <dbReference type="ARBA" id="ARBA00001946"/>
    </source>
</evidence>
<evidence type="ECO:0000256" key="5">
    <source>
        <dbReference type="ARBA" id="ARBA00022598"/>
    </source>
</evidence>
<dbReference type="InterPro" id="IPR020560">
    <property type="entry name" value="PRibGlycinamide_synth_C-dom"/>
</dbReference>
<dbReference type="GO" id="GO:0004637">
    <property type="term" value="F:phosphoribosylamine-glycine ligase activity"/>
    <property type="evidence" value="ECO:0007669"/>
    <property type="project" value="UniProtKB-UniRule"/>
</dbReference>
<dbReference type="Proteomes" id="UP000294614">
    <property type="component" value="Unassembled WGS sequence"/>
</dbReference>
<dbReference type="Gene3D" id="3.40.50.20">
    <property type="match status" value="1"/>
</dbReference>
<accession>A0A4R1K882</accession>
<keyword evidence="18" id="KW-1185">Reference proteome</keyword>
<dbReference type="InterPro" id="IPR016185">
    <property type="entry name" value="PreATP-grasp_dom_sf"/>
</dbReference>
<evidence type="ECO:0000313" key="18">
    <source>
        <dbReference type="Proteomes" id="UP000294614"/>
    </source>
</evidence>
<dbReference type="GO" id="GO:0005524">
    <property type="term" value="F:ATP binding"/>
    <property type="evidence" value="ECO:0007669"/>
    <property type="project" value="UniProtKB-UniRule"/>
</dbReference>
<dbReference type="Gene3D" id="3.30.470.20">
    <property type="entry name" value="ATP-grasp fold, B domain"/>
    <property type="match status" value="1"/>
</dbReference>
<keyword evidence="8 14" id="KW-0658">Purine biosynthesis</keyword>
<dbReference type="Pfam" id="PF02844">
    <property type="entry name" value="GARS_N"/>
    <property type="match status" value="1"/>
</dbReference>
<dbReference type="PANTHER" id="PTHR43472">
    <property type="entry name" value="PHOSPHORIBOSYLAMINE--GLYCINE LIGASE"/>
    <property type="match status" value="1"/>
</dbReference>
<comment type="similarity">
    <text evidence="11 14">Belongs to the GARS family.</text>
</comment>
<dbReference type="GO" id="GO:0046872">
    <property type="term" value="F:metal ion binding"/>
    <property type="evidence" value="ECO:0007669"/>
    <property type="project" value="UniProtKB-KW"/>
</dbReference>
<dbReference type="HAMAP" id="MF_00138">
    <property type="entry name" value="GARS"/>
    <property type="match status" value="1"/>
</dbReference>
<keyword evidence="9 15" id="KW-0067">ATP-binding</keyword>
<dbReference type="SMART" id="SM01209">
    <property type="entry name" value="GARS_A"/>
    <property type="match status" value="1"/>
</dbReference>
<evidence type="ECO:0000313" key="17">
    <source>
        <dbReference type="EMBL" id="TCK60518.1"/>
    </source>
</evidence>
<dbReference type="UniPathway" id="UPA00074">
    <property type="reaction ID" value="UER00125"/>
</dbReference>
<dbReference type="InterPro" id="IPR020561">
    <property type="entry name" value="PRibGlycinamid_synth_ATP-grasp"/>
</dbReference>
<dbReference type="GO" id="GO:0006189">
    <property type="term" value="P:'de novo' IMP biosynthetic process"/>
    <property type="evidence" value="ECO:0007669"/>
    <property type="project" value="UniProtKB-UniRule"/>
</dbReference>
<keyword evidence="7 15" id="KW-0547">Nucleotide-binding</keyword>
<evidence type="ECO:0000256" key="7">
    <source>
        <dbReference type="ARBA" id="ARBA00022741"/>
    </source>
</evidence>
<comment type="catalytic activity">
    <reaction evidence="14">
        <text>5-phospho-beta-D-ribosylamine + glycine + ATP = N(1)-(5-phospho-beta-D-ribosyl)glycinamide + ADP + phosphate + H(+)</text>
        <dbReference type="Rhea" id="RHEA:17453"/>
        <dbReference type="ChEBI" id="CHEBI:15378"/>
        <dbReference type="ChEBI" id="CHEBI:30616"/>
        <dbReference type="ChEBI" id="CHEBI:43474"/>
        <dbReference type="ChEBI" id="CHEBI:57305"/>
        <dbReference type="ChEBI" id="CHEBI:58681"/>
        <dbReference type="ChEBI" id="CHEBI:143788"/>
        <dbReference type="ChEBI" id="CHEBI:456216"/>
        <dbReference type="EC" id="6.3.4.13"/>
    </reaction>
</comment>
<dbReference type="Pfam" id="PF02843">
    <property type="entry name" value="GARS_C"/>
    <property type="match status" value="1"/>
</dbReference>
<comment type="caution">
    <text evidence="17">The sequence shown here is derived from an EMBL/GenBank/DDBJ whole genome shotgun (WGS) entry which is preliminary data.</text>
</comment>
<evidence type="ECO:0000256" key="1">
    <source>
        <dbReference type="ARBA" id="ARBA00001936"/>
    </source>
</evidence>
<dbReference type="EMBL" id="SMGG01000004">
    <property type="protein sequence ID" value="TCK60518.1"/>
    <property type="molecule type" value="Genomic_DNA"/>
</dbReference>
<evidence type="ECO:0000256" key="8">
    <source>
        <dbReference type="ARBA" id="ARBA00022755"/>
    </source>
</evidence>
<feature type="domain" description="ATP-grasp" evidence="16">
    <location>
        <begin position="109"/>
        <end position="315"/>
    </location>
</feature>
<dbReference type="FunFam" id="3.30.1490.20:FF:000006">
    <property type="entry name" value="phosphoribosylamine--glycine ligase, chloroplastic-like"/>
    <property type="match status" value="1"/>
</dbReference>
<dbReference type="Gene3D" id="3.90.600.10">
    <property type="entry name" value="Phosphoribosylglycinamide synthetase, C-terminal domain"/>
    <property type="match status" value="1"/>
</dbReference>
<dbReference type="InterPro" id="IPR011054">
    <property type="entry name" value="Rudment_hybrid_motif"/>
</dbReference>